<dbReference type="Proteomes" id="UP001281410">
    <property type="component" value="Unassembled WGS sequence"/>
</dbReference>
<evidence type="ECO:0000313" key="1">
    <source>
        <dbReference type="EMBL" id="KAK3212452.1"/>
    </source>
</evidence>
<evidence type="ECO:0000313" key="2">
    <source>
        <dbReference type="Proteomes" id="UP001281410"/>
    </source>
</evidence>
<sequence>MVNMFGVFTLNRVGWIAMIIVNWRIALGTLLGDQLKLKDMTTEKYKVNETDFMDLLQVATETEDDNKNPIFDLVRPTSLDDDEGNPDPHVAFHARDMGINVEQMIREEVKQSLYIRSRVEWLKQGDQNTKYFHWKAKARRMRNEVLGLYDANGNWCEGDSEVELVVAEYFTNLFTFYEPHEEDIDRMLACVQSSRSQQLINFLDGPFTIEEIRVAVFVMAPSKAPGLDGLPALFYQKYWDSIRGSITEACLNCLNNGASLQPVNDMFVCLIPKVRSAQRVSEFWPISLCNVVYKIVAKALANKVPLSRGGSFLTTL</sequence>
<accession>A0AAE0E6F3</accession>
<keyword evidence="2" id="KW-1185">Reference proteome</keyword>
<gene>
    <name evidence="1" type="ORF">Dsin_017158</name>
</gene>
<comment type="caution">
    <text evidence="1">The sequence shown here is derived from an EMBL/GenBank/DDBJ whole genome shotgun (WGS) entry which is preliminary data.</text>
</comment>
<evidence type="ECO:0008006" key="3">
    <source>
        <dbReference type="Google" id="ProtNLM"/>
    </source>
</evidence>
<proteinExistence type="predicted"/>
<dbReference type="EMBL" id="JANJYJ010000005">
    <property type="protein sequence ID" value="KAK3212452.1"/>
    <property type="molecule type" value="Genomic_DNA"/>
</dbReference>
<dbReference type="AlphaFoldDB" id="A0AAE0E6F3"/>
<reference evidence="1" key="1">
    <citation type="journal article" date="2023" name="Plant J.">
        <title>Genome sequences and population genomics provide insights into the demographic history, inbreeding, and mutation load of two 'living fossil' tree species of Dipteronia.</title>
        <authorList>
            <person name="Feng Y."/>
            <person name="Comes H.P."/>
            <person name="Chen J."/>
            <person name="Zhu S."/>
            <person name="Lu R."/>
            <person name="Zhang X."/>
            <person name="Li P."/>
            <person name="Qiu J."/>
            <person name="Olsen K.M."/>
            <person name="Qiu Y."/>
        </authorList>
    </citation>
    <scope>NUCLEOTIDE SEQUENCE</scope>
    <source>
        <strain evidence="1">NBL</strain>
    </source>
</reference>
<dbReference type="PANTHER" id="PTHR46890">
    <property type="entry name" value="NON-LTR RETROLELEMENT REVERSE TRANSCRIPTASE-LIKE PROTEIN-RELATED"/>
    <property type="match status" value="1"/>
</dbReference>
<protein>
    <recommendedName>
        <fullName evidence="3">Reverse transcriptase</fullName>
    </recommendedName>
</protein>
<dbReference type="InterPro" id="IPR052343">
    <property type="entry name" value="Retrotransposon-Effector_Assoc"/>
</dbReference>
<name>A0AAE0E6F3_9ROSI</name>
<dbReference type="PANTHER" id="PTHR46890:SF48">
    <property type="entry name" value="RNA-DIRECTED DNA POLYMERASE"/>
    <property type="match status" value="1"/>
</dbReference>
<organism evidence="1 2">
    <name type="scientific">Dipteronia sinensis</name>
    <dbReference type="NCBI Taxonomy" id="43782"/>
    <lineage>
        <taxon>Eukaryota</taxon>
        <taxon>Viridiplantae</taxon>
        <taxon>Streptophyta</taxon>
        <taxon>Embryophyta</taxon>
        <taxon>Tracheophyta</taxon>
        <taxon>Spermatophyta</taxon>
        <taxon>Magnoliopsida</taxon>
        <taxon>eudicotyledons</taxon>
        <taxon>Gunneridae</taxon>
        <taxon>Pentapetalae</taxon>
        <taxon>rosids</taxon>
        <taxon>malvids</taxon>
        <taxon>Sapindales</taxon>
        <taxon>Sapindaceae</taxon>
        <taxon>Hippocastanoideae</taxon>
        <taxon>Acereae</taxon>
        <taxon>Dipteronia</taxon>
    </lineage>
</organism>